<reference evidence="1" key="1">
    <citation type="thesis" date="2020" institute="ProQuest LLC" country="789 East Eisenhower Parkway, Ann Arbor, MI, USA">
        <title>Comparative Genomics and Chromosome Evolution.</title>
        <authorList>
            <person name="Mudd A.B."/>
        </authorList>
    </citation>
    <scope>NUCLEOTIDE SEQUENCE</scope>
    <source>
        <strain evidence="1">237g6f4</strain>
        <tissue evidence="1">Blood</tissue>
    </source>
</reference>
<protein>
    <submittedName>
        <fullName evidence="1">Uncharacterized protein</fullName>
    </submittedName>
</protein>
<organism evidence="1 2">
    <name type="scientific">Engystomops pustulosus</name>
    <name type="common">Tungara frog</name>
    <name type="synonym">Physalaemus pustulosus</name>
    <dbReference type="NCBI Taxonomy" id="76066"/>
    <lineage>
        <taxon>Eukaryota</taxon>
        <taxon>Metazoa</taxon>
        <taxon>Chordata</taxon>
        <taxon>Craniata</taxon>
        <taxon>Vertebrata</taxon>
        <taxon>Euteleostomi</taxon>
        <taxon>Amphibia</taxon>
        <taxon>Batrachia</taxon>
        <taxon>Anura</taxon>
        <taxon>Neobatrachia</taxon>
        <taxon>Hyloidea</taxon>
        <taxon>Leptodactylidae</taxon>
        <taxon>Leiuperinae</taxon>
        <taxon>Engystomops</taxon>
    </lineage>
</organism>
<comment type="caution">
    <text evidence="1">The sequence shown here is derived from an EMBL/GenBank/DDBJ whole genome shotgun (WGS) entry which is preliminary data.</text>
</comment>
<name>A0AAV7B1C1_ENGPU</name>
<dbReference type="Proteomes" id="UP000824782">
    <property type="component" value="Unassembled WGS sequence"/>
</dbReference>
<keyword evidence="2" id="KW-1185">Reference proteome</keyword>
<gene>
    <name evidence="1" type="ORF">GDO81_013070</name>
</gene>
<accession>A0AAV7B1C1</accession>
<proteinExistence type="predicted"/>
<evidence type="ECO:0000313" key="1">
    <source>
        <dbReference type="EMBL" id="KAG8566043.1"/>
    </source>
</evidence>
<dbReference type="AlphaFoldDB" id="A0AAV7B1C1"/>
<sequence>MLPGRAGYLHPPSLSQCRTVVSPVLASRWFGFCPAQDKWSHDVIVSCFRWLFTKVCSKWNGYLALLSTLYSERPVYPPLPSRLRRLFIEYFWMYPDK</sequence>
<dbReference type="EMBL" id="WNYA01000006">
    <property type="protein sequence ID" value="KAG8566043.1"/>
    <property type="molecule type" value="Genomic_DNA"/>
</dbReference>
<evidence type="ECO:0000313" key="2">
    <source>
        <dbReference type="Proteomes" id="UP000824782"/>
    </source>
</evidence>